<evidence type="ECO:0000256" key="1">
    <source>
        <dbReference type="SAM" id="MobiDB-lite"/>
    </source>
</evidence>
<evidence type="ECO:0000259" key="2">
    <source>
        <dbReference type="PROSITE" id="PS50181"/>
    </source>
</evidence>
<dbReference type="OrthoDB" id="2269034at2759"/>
<reference evidence="4" key="1">
    <citation type="journal article" date="2017" name="Nat. Ecol. Evol.">
        <title>Genome expansion and lineage-specific genetic innovations in the forest pathogenic fungi Armillaria.</title>
        <authorList>
            <person name="Sipos G."/>
            <person name="Prasanna A.N."/>
            <person name="Walter M.C."/>
            <person name="O'Connor E."/>
            <person name="Balint B."/>
            <person name="Krizsan K."/>
            <person name="Kiss B."/>
            <person name="Hess J."/>
            <person name="Varga T."/>
            <person name="Slot J."/>
            <person name="Riley R."/>
            <person name="Boka B."/>
            <person name="Rigling D."/>
            <person name="Barry K."/>
            <person name="Lee J."/>
            <person name="Mihaltcheva S."/>
            <person name="LaButti K."/>
            <person name="Lipzen A."/>
            <person name="Waldron R."/>
            <person name="Moloney N.M."/>
            <person name="Sperisen C."/>
            <person name="Kredics L."/>
            <person name="Vagvoelgyi C."/>
            <person name="Patrignani A."/>
            <person name="Fitzpatrick D."/>
            <person name="Nagy I."/>
            <person name="Doyle S."/>
            <person name="Anderson J.B."/>
            <person name="Grigoriev I.V."/>
            <person name="Gueldener U."/>
            <person name="Muensterkoetter M."/>
            <person name="Nagy L.G."/>
        </authorList>
    </citation>
    <scope>NUCLEOTIDE SEQUENCE [LARGE SCALE GENOMIC DNA]</scope>
    <source>
        <strain evidence="4">Ar21-2</strain>
    </source>
</reference>
<dbReference type="Gene3D" id="1.20.1280.50">
    <property type="match status" value="1"/>
</dbReference>
<evidence type="ECO:0000313" key="4">
    <source>
        <dbReference type="Proteomes" id="UP000217790"/>
    </source>
</evidence>
<proteinExistence type="predicted"/>
<dbReference type="Proteomes" id="UP000217790">
    <property type="component" value="Unassembled WGS sequence"/>
</dbReference>
<dbReference type="PROSITE" id="PS50181">
    <property type="entry name" value="FBOX"/>
    <property type="match status" value="1"/>
</dbReference>
<protein>
    <recommendedName>
        <fullName evidence="2">F-box domain-containing protein</fullName>
    </recommendedName>
</protein>
<keyword evidence="4" id="KW-1185">Reference proteome</keyword>
<dbReference type="AlphaFoldDB" id="A0A2H3CXK5"/>
<name>A0A2H3CXK5_ARMGA</name>
<dbReference type="InParanoid" id="A0A2H3CXK5"/>
<gene>
    <name evidence="3" type="ORF">ARMGADRAFT_538521</name>
</gene>
<feature type="domain" description="F-box" evidence="2">
    <location>
        <begin position="45"/>
        <end position="98"/>
    </location>
</feature>
<dbReference type="InterPro" id="IPR001810">
    <property type="entry name" value="F-box_dom"/>
</dbReference>
<dbReference type="EMBL" id="KZ293685">
    <property type="protein sequence ID" value="PBK86204.1"/>
    <property type="molecule type" value="Genomic_DNA"/>
</dbReference>
<dbReference type="Pfam" id="PF12937">
    <property type="entry name" value="F-box-like"/>
    <property type="match status" value="1"/>
</dbReference>
<feature type="region of interest" description="Disordered" evidence="1">
    <location>
        <begin position="1"/>
        <end position="25"/>
    </location>
</feature>
<sequence length="168" mass="18777">MDESQQSVEMAVPIPRSPPSSNSFGGQPVTVVRLERRTQPENVTTSFIHSLPPEMICIIFELLRDTSSLIMRVPFLLSLVCTRWRSIALDCPNLWTRVSIRSLCNKDSVAACIERSGRGLLTVDICVPGGELFENECFQASIRLCSARLSLAPLIRLHHPPFVLECLQ</sequence>
<organism evidence="3 4">
    <name type="scientific">Armillaria gallica</name>
    <name type="common">Bulbous honey fungus</name>
    <name type="synonym">Armillaria bulbosa</name>
    <dbReference type="NCBI Taxonomy" id="47427"/>
    <lineage>
        <taxon>Eukaryota</taxon>
        <taxon>Fungi</taxon>
        <taxon>Dikarya</taxon>
        <taxon>Basidiomycota</taxon>
        <taxon>Agaricomycotina</taxon>
        <taxon>Agaricomycetes</taxon>
        <taxon>Agaricomycetidae</taxon>
        <taxon>Agaricales</taxon>
        <taxon>Marasmiineae</taxon>
        <taxon>Physalacriaceae</taxon>
        <taxon>Armillaria</taxon>
    </lineage>
</organism>
<evidence type="ECO:0000313" key="3">
    <source>
        <dbReference type="EMBL" id="PBK86204.1"/>
    </source>
</evidence>
<dbReference type="SUPFAM" id="SSF81383">
    <property type="entry name" value="F-box domain"/>
    <property type="match status" value="1"/>
</dbReference>
<dbReference type="InterPro" id="IPR036047">
    <property type="entry name" value="F-box-like_dom_sf"/>
</dbReference>
<accession>A0A2H3CXK5</accession>